<dbReference type="RefSeq" id="WP_107990656.1">
    <property type="nucleotide sequence ID" value="NZ_QAYG01000006.1"/>
</dbReference>
<dbReference type="InterPro" id="IPR050678">
    <property type="entry name" value="DNA_Partitioning_ATPase"/>
</dbReference>
<dbReference type="Gene3D" id="3.40.50.300">
    <property type="entry name" value="P-loop containing nucleotide triphosphate hydrolases"/>
    <property type="match status" value="1"/>
</dbReference>
<keyword evidence="3" id="KW-1185">Reference proteome</keyword>
<dbReference type="SUPFAM" id="SSF52540">
    <property type="entry name" value="P-loop containing nucleoside triphosphate hydrolases"/>
    <property type="match status" value="1"/>
</dbReference>
<dbReference type="OrthoDB" id="9804460at2"/>
<dbReference type="Proteomes" id="UP000244081">
    <property type="component" value="Unassembled WGS sequence"/>
</dbReference>
<gene>
    <name evidence="2" type="ORF">C8N35_10680</name>
</gene>
<evidence type="ECO:0000313" key="2">
    <source>
        <dbReference type="EMBL" id="PTW59698.1"/>
    </source>
</evidence>
<protein>
    <submittedName>
        <fullName evidence="2">AAA domain-containing protein</fullName>
    </submittedName>
</protein>
<dbReference type="CDD" id="cd02042">
    <property type="entry name" value="ParAB_family"/>
    <property type="match status" value="1"/>
</dbReference>
<dbReference type="InterPro" id="IPR027417">
    <property type="entry name" value="P-loop_NTPase"/>
</dbReference>
<dbReference type="Pfam" id="PF13614">
    <property type="entry name" value="AAA_31"/>
    <property type="match status" value="1"/>
</dbReference>
<organism evidence="2 3">
    <name type="scientific">Breoghania corrubedonensis</name>
    <dbReference type="NCBI Taxonomy" id="665038"/>
    <lineage>
        <taxon>Bacteria</taxon>
        <taxon>Pseudomonadati</taxon>
        <taxon>Pseudomonadota</taxon>
        <taxon>Alphaproteobacteria</taxon>
        <taxon>Hyphomicrobiales</taxon>
        <taxon>Stappiaceae</taxon>
        <taxon>Breoghania</taxon>
    </lineage>
</organism>
<feature type="domain" description="AAA" evidence="1">
    <location>
        <begin position="4"/>
        <end position="199"/>
    </location>
</feature>
<dbReference type="InterPro" id="IPR025669">
    <property type="entry name" value="AAA_dom"/>
</dbReference>
<evidence type="ECO:0000313" key="3">
    <source>
        <dbReference type="Proteomes" id="UP000244081"/>
    </source>
</evidence>
<dbReference type="PANTHER" id="PTHR13696">
    <property type="entry name" value="P-LOOP CONTAINING NUCLEOSIDE TRIPHOSPHATE HYDROLASE"/>
    <property type="match status" value="1"/>
</dbReference>
<dbReference type="EMBL" id="QAYG01000006">
    <property type="protein sequence ID" value="PTW59698.1"/>
    <property type="molecule type" value="Genomic_DNA"/>
</dbReference>
<dbReference type="PANTHER" id="PTHR13696:SF99">
    <property type="entry name" value="COBYRINIC ACID AC-DIAMIDE SYNTHASE"/>
    <property type="match status" value="1"/>
</dbReference>
<comment type="caution">
    <text evidence="2">The sequence shown here is derived from an EMBL/GenBank/DDBJ whole genome shotgun (WGS) entry which is preliminary data.</text>
</comment>
<dbReference type="AlphaFoldDB" id="A0A2T5V7F9"/>
<reference evidence="2 3" key="1">
    <citation type="submission" date="2018-04" db="EMBL/GenBank/DDBJ databases">
        <title>Genomic Encyclopedia of Archaeal and Bacterial Type Strains, Phase II (KMG-II): from individual species to whole genera.</title>
        <authorList>
            <person name="Goeker M."/>
        </authorList>
    </citation>
    <scope>NUCLEOTIDE SEQUENCE [LARGE SCALE GENOMIC DNA]</scope>
    <source>
        <strain evidence="2 3">DSM 23382</strain>
    </source>
</reference>
<accession>A0A2T5V7F9</accession>
<sequence>MHSYAVWNNKGGTGKSTIAFHIASRFAEKNPDRNILLIDMCPQANCSMLLLGGGINGEKNVLKLCSQENPKSVVGYISDSILNRNTPNLENYSIQANHFNKMMPENLFLLSGDGNLELMAPAINDEASRTPFPGLTDPWEWVHNIFQRLVKSLDKDKWTVFFDTNPSFSIYTELAICGATRLLVPVNADDSSRVAVKALFALLYGTNPPHSFFGGYTFAAKAKQRKLELPKVHLAIGNRFTQFKGAAAAFAAFSDATADQLYGEYKADPGKFTSKENSANSRDEFLAFYVGELRDFNTAGVVAAHHGTPLSKMRQDYYPVHNDPDVKVNKSQLRVGLKAVDSVVSKIEP</sequence>
<proteinExistence type="predicted"/>
<evidence type="ECO:0000259" key="1">
    <source>
        <dbReference type="Pfam" id="PF13614"/>
    </source>
</evidence>
<name>A0A2T5V7F9_9HYPH</name>